<dbReference type="SMART" id="SM00448">
    <property type="entry name" value="REC"/>
    <property type="match status" value="1"/>
</dbReference>
<dbReference type="Proteomes" id="UP000178515">
    <property type="component" value="Unassembled WGS sequence"/>
</dbReference>
<protein>
    <recommendedName>
        <fullName evidence="3">Response regulatory domain-containing protein</fullName>
    </recommendedName>
</protein>
<dbReference type="SUPFAM" id="SSF52172">
    <property type="entry name" value="CheY-like"/>
    <property type="match status" value="1"/>
</dbReference>
<comment type="caution">
    <text evidence="4">The sequence shown here is derived from an EMBL/GenBank/DDBJ whole genome shotgun (WGS) entry which is preliminary data.</text>
</comment>
<dbReference type="AlphaFoldDB" id="A0A1G1Z5Y9"/>
<evidence type="ECO:0000259" key="3">
    <source>
        <dbReference type="PROSITE" id="PS50110"/>
    </source>
</evidence>
<dbReference type="InterPro" id="IPR050595">
    <property type="entry name" value="Bact_response_regulator"/>
</dbReference>
<dbReference type="PANTHER" id="PTHR44591">
    <property type="entry name" value="STRESS RESPONSE REGULATOR PROTEIN 1"/>
    <property type="match status" value="1"/>
</dbReference>
<evidence type="ECO:0000313" key="5">
    <source>
        <dbReference type="Proteomes" id="UP000178515"/>
    </source>
</evidence>
<organism evidence="4 5">
    <name type="scientific">Candidatus Colwellbacteria bacterium RIFCSPHIGHO2_12_FULL_44_17</name>
    <dbReference type="NCBI Taxonomy" id="1797689"/>
    <lineage>
        <taxon>Bacteria</taxon>
        <taxon>Candidatus Colwelliibacteriota</taxon>
    </lineage>
</organism>
<reference evidence="4 5" key="1">
    <citation type="journal article" date="2016" name="Nat. Commun.">
        <title>Thousands of microbial genomes shed light on interconnected biogeochemical processes in an aquifer system.</title>
        <authorList>
            <person name="Anantharaman K."/>
            <person name="Brown C.T."/>
            <person name="Hug L.A."/>
            <person name="Sharon I."/>
            <person name="Castelle C.J."/>
            <person name="Probst A.J."/>
            <person name="Thomas B.C."/>
            <person name="Singh A."/>
            <person name="Wilkins M.J."/>
            <person name="Karaoz U."/>
            <person name="Brodie E.L."/>
            <person name="Williams K.H."/>
            <person name="Hubbard S.S."/>
            <person name="Banfield J.F."/>
        </authorList>
    </citation>
    <scope>NUCLEOTIDE SEQUENCE [LARGE SCALE GENOMIC DNA]</scope>
</reference>
<dbReference type="Gene3D" id="3.40.50.2300">
    <property type="match status" value="1"/>
</dbReference>
<dbReference type="InterPro" id="IPR001789">
    <property type="entry name" value="Sig_transdc_resp-reg_receiver"/>
</dbReference>
<keyword evidence="1 2" id="KW-0597">Phosphoprotein</keyword>
<dbReference type="PANTHER" id="PTHR44591:SF18">
    <property type="entry name" value="REGULATORY PROTEIN"/>
    <property type="match status" value="1"/>
</dbReference>
<dbReference type="STRING" id="1797689.A3F24_02750"/>
<evidence type="ECO:0000256" key="1">
    <source>
        <dbReference type="ARBA" id="ARBA00022553"/>
    </source>
</evidence>
<sequence>MEQQQNKRVLIVEDERDVIEIYKIDLEQEGFIVDSSFTGRGALDKIKDFIKSPELQPALIILDLLLPDISGIEVLKKLKGDPKTADIPVLILTNYSSDKIRELVESMKNTEYLLKINISPLELVQVIRKKLSS</sequence>
<gene>
    <name evidence="4" type="ORF">A3F24_02750</name>
</gene>
<dbReference type="Pfam" id="PF00072">
    <property type="entry name" value="Response_reg"/>
    <property type="match status" value="1"/>
</dbReference>
<name>A0A1G1Z5Y9_9BACT</name>
<dbReference type="GO" id="GO:0000160">
    <property type="term" value="P:phosphorelay signal transduction system"/>
    <property type="evidence" value="ECO:0007669"/>
    <property type="project" value="InterPro"/>
</dbReference>
<dbReference type="InterPro" id="IPR011006">
    <property type="entry name" value="CheY-like_superfamily"/>
</dbReference>
<dbReference type="PROSITE" id="PS50110">
    <property type="entry name" value="RESPONSE_REGULATORY"/>
    <property type="match status" value="1"/>
</dbReference>
<evidence type="ECO:0000256" key="2">
    <source>
        <dbReference type="PROSITE-ProRule" id="PRU00169"/>
    </source>
</evidence>
<feature type="domain" description="Response regulatory" evidence="3">
    <location>
        <begin position="8"/>
        <end position="131"/>
    </location>
</feature>
<feature type="modified residue" description="4-aspartylphosphate" evidence="2">
    <location>
        <position position="63"/>
    </location>
</feature>
<accession>A0A1G1Z5Y9</accession>
<dbReference type="EMBL" id="MHIX01000004">
    <property type="protein sequence ID" value="OGY60025.1"/>
    <property type="molecule type" value="Genomic_DNA"/>
</dbReference>
<proteinExistence type="predicted"/>
<evidence type="ECO:0000313" key="4">
    <source>
        <dbReference type="EMBL" id="OGY60025.1"/>
    </source>
</evidence>